<feature type="region of interest" description="Disordered" evidence="1">
    <location>
        <begin position="78"/>
        <end position="108"/>
    </location>
</feature>
<dbReference type="Proteomes" id="UP001501455">
    <property type="component" value="Unassembled WGS sequence"/>
</dbReference>
<evidence type="ECO:0000256" key="1">
    <source>
        <dbReference type="SAM" id="MobiDB-lite"/>
    </source>
</evidence>
<protein>
    <submittedName>
        <fullName evidence="2">Uncharacterized protein</fullName>
    </submittedName>
</protein>
<accession>A0ABP6UAQ2</accession>
<keyword evidence="3" id="KW-1185">Reference proteome</keyword>
<evidence type="ECO:0000313" key="3">
    <source>
        <dbReference type="Proteomes" id="UP001501455"/>
    </source>
</evidence>
<feature type="region of interest" description="Disordered" evidence="1">
    <location>
        <begin position="18"/>
        <end position="46"/>
    </location>
</feature>
<proteinExistence type="predicted"/>
<sequence>MNRWSSGPDRPILSIASIPAFTSGDSSPPAAEPWNSSTRTFAPPGGDVMDIVVRDGSGAGRASAAGPDISPAATMPAVTTAARARHPVPGGPPLPGLLVLNPRKRMGP</sequence>
<gene>
    <name evidence="2" type="ORF">GCM10019016_119260</name>
</gene>
<evidence type="ECO:0000313" key="2">
    <source>
        <dbReference type="EMBL" id="GAA3504813.1"/>
    </source>
</evidence>
<comment type="caution">
    <text evidence="2">The sequence shown here is derived from an EMBL/GenBank/DDBJ whole genome shotgun (WGS) entry which is preliminary data.</text>
</comment>
<organism evidence="2 3">
    <name type="scientific">Streptomyces prasinosporus</name>
    <dbReference type="NCBI Taxonomy" id="68256"/>
    <lineage>
        <taxon>Bacteria</taxon>
        <taxon>Bacillati</taxon>
        <taxon>Actinomycetota</taxon>
        <taxon>Actinomycetes</taxon>
        <taxon>Kitasatosporales</taxon>
        <taxon>Streptomycetaceae</taxon>
        <taxon>Streptomyces</taxon>
        <taxon>Streptomyces albogriseolus group</taxon>
    </lineage>
</organism>
<reference evidence="3" key="1">
    <citation type="journal article" date="2019" name="Int. J. Syst. Evol. Microbiol.">
        <title>The Global Catalogue of Microorganisms (GCM) 10K type strain sequencing project: providing services to taxonomists for standard genome sequencing and annotation.</title>
        <authorList>
            <consortium name="The Broad Institute Genomics Platform"/>
            <consortium name="The Broad Institute Genome Sequencing Center for Infectious Disease"/>
            <person name="Wu L."/>
            <person name="Ma J."/>
        </authorList>
    </citation>
    <scope>NUCLEOTIDE SEQUENCE [LARGE SCALE GENOMIC DNA]</scope>
    <source>
        <strain evidence="3">JCM 4816</strain>
    </source>
</reference>
<dbReference type="EMBL" id="BAAAXF010000082">
    <property type="protein sequence ID" value="GAA3504813.1"/>
    <property type="molecule type" value="Genomic_DNA"/>
</dbReference>
<name>A0ABP6UAQ2_9ACTN</name>